<evidence type="ECO:0000256" key="7">
    <source>
        <dbReference type="SAM" id="SignalP"/>
    </source>
</evidence>
<keyword evidence="7" id="KW-0732">Signal</keyword>
<comment type="caution">
    <text evidence="8">The sequence shown here is derived from an EMBL/GenBank/DDBJ whole genome shotgun (WGS) entry which is preliminary data.</text>
</comment>
<dbReference type="InterPro" id="IPR007135">
    <property type="entry name" value="Atg3/Atg10"/>
</dbReference>
<gene>
    <name evidence="8" type="ORF">KC19_4G108900</name>
</gene>
<dbReference type="PANTHER" id="PTHR14957:SF1">
    <property type="entry name" value="UBIQUITIN-LIKE-CONJUGATING ENZYME ATG10"/>
    <property type="match status" value="1"/>
</dbReference>
<evidence type="ECO:0000256" key="3">
    <source>
        <dbReference type="ARBA" id="ARBA00022679"/>
    </source>
</evidence>
<dbReference type="GO" id="GO:0005829">
    <property type="term" value="C:cytosol"/>
    <property type="evidence" value="ECO:0007669"/>
    <property type="project" value="TreeGrafter"/>
</dbReference>
<evidence type="ECO:0000256" key="4">
    <source>
        <dbReference type="ARBA" id="ARBA00022786"/>
    </source>
</evidence>
<dbReference type="Proteomes" id="UP000822688">
    <property type="component" value="Chromosome 4"/>
</dbReference>
<evidence type="ECO:0000256" key="1">
    <source>
        <dbReference type="ARBA" id="ARBA00005696"/>
    </source>
</evidence>
<reference evidence="8" key="1">
    <citation type="submission" date="2020-06" db="EMBL/GenBank/DDBJ databases">
        <title>WGS assembly of Ceratodon purpureus strain R40.</title>
        <authorList>
            <person name="Carey S.B."/>
            <person name="Jenkins J."/>
            <person name="Shu S."/>
            <person name="Lovell J.T."/>
            <person name="Sreedasyam A."/>
            <person name="Maumus F."/>
            <person name="Tiley G.P."/>
            <person name="Fernandez-Pozo N."/>
            <person name="Barry K."/>
            <person name="Chen C."/>
            <person name="Wang M."/>
            <person name="Lipzen A."/>
            <person name="Daum C."/>
            <person name="Saski C.A."/>
            <person name="Payton A.C."/>
            <person name="Mcbreen J.C."/>
            <person name="Conrad R.E."/>
            <person name="Kollar L.M."/>
            <person name="Olsson S."/>
            <person name="Huttunen S."/>
            <person name="Landis J.B."/>
            <person name="Wickett N.J."/>
            <person name="Johnson M.G."/>
            <person name="Rensing S.A."/>
            <person name="Grimwood J."/>
            <person name="Schmutz J."/>
            <person name="Mcdaniel S.F."/>
        </authorList>
    </citation>
    <scope>NUCLEOTIDE SEQUENCE</scope>
    <source>
        <strain evidence="8">R40</strain>
    </source>
</reference>
<evidence type="ECO:0000313" key="8">
    <source>
        <dbReference type="EMBL" id="KAG0579590.1"/>
    </source>
</evidence>
<dbReference type="Pfam" id="PF03987">
    <property type="entry name" value="Autophagy_act_C"/>
    <property type="match status" value="1"/>
</dbReference>
<evidence type="ECO:0000256" key="2">
    <source>
        <dbReference type="ARBA" id="ARBA00021099"/>
    </source>
</evidence>
<organism evidence="8 9">
    <name type="scientific">Ceratodon purpureus</name>
    <name type="common">Fire moss</name>
    <name type="synonym">Dicranum purpureum</name>
    <dbReference type="NCBI Taxonomy" id="3225"/>
    <lineage>
        <taxon>Eukaryota</taxon>
        <taxon>Viridiplantae</taxon>
        <taxon>Streptophyta</taxon>
        <taxon>Embryophyta</taxon>
        <taxon>Bryophyta</taxon>
        <taxon>Bryophytina</taxon>
        <taxon>Bryopsida</taxon>
        <taxon>Dicranidae</taxon>
        <taxon>Pseudoditrichales</taxon>
        <taxon>Ditrichaceae</taxon>
        <taxon>Ceratodon</taxon>
    </lineage>
</organism>
<dbReference type="PANTHER" id="PTHR14957">
    <property type="entry name" value="UBIQUITIN-LIKE-CONJUGATING ENZYME ATG10"/>
    <property type="match status" value="1"/>
</dbReference>
<proteinExistence type="inferred from homology"/>
<accession>A0A8T0I7C5</accession>
<dbReference type="GO" id="GO:0000422">
    <property type="term" value="P:autophagy of mitochondrion"/>
    <property type="evidence" value="ECO:0007669"/>
    <property type="project" value="TreeGrafter"/>
</dbReference>
<keyword evidence="9" id="KW-1185">Reference proteome</keyword>
<dbReference type="GO" id="GO:0032446">
    <property type="term" value="P:protein modification by small protein conjugation"/>
    <property type="evidence" value="ECO:0007669"/>
    <property type="project" value="TreeGrafter"/>
</dbReference>
<evidence type="ECO:0000256" key="6">
    <source>
        <dbReference type="ARBA" id="ARBA00029833"/>
    </source>
</evidence>
<evidence type="ECO:0000256" key="5">
    <source>
        <dbReference type="ARBA" id="ARBA00023006"/>
    </source>
</evidence>
<dbReference type="AlphaFoldDB" id="A0A8T0I7C5"/>
<keyword evidence="4" id="KW-0833">Ubl conjugation pathway</keyword>
<feature type="chain" id="PRO_5035795217" description="Ubiquitin-like-conjugating enzyme ATG10" evidence="7">
    <location>
        <begin position="21"/>
        <end position="329"/>
    </location>
</feature>
<keyword evidence="5" id="KW-0072">Autophagy</keyword>
<sequence length="329" mass="37771">MDKLIAAVDHLVFLISVCFARSWDFTSWADELSNLLGNISIRFWENCSSIRCMAPGTWDGTLTAEEFERAALHLVSTWERCCPDLPQWTWQTSTKTVLSSTSDHACGYLVLQDVRVSSDQKDDMEKLDAYDDDDDGDDVEDHATMYVGSLGVNEQHLYTYHVVYNESYRVPMLFLQGRLQDGRPLQWDSVLRDLPVGSQHVSDQSRWTFLTQEDHPLLHRPWFALHPCGTSEIMRLVFSDFFLQGKKDNVFVSEQLEELSDISAVLEKQDTCESLSGREKITISDRSVKWDNSEERLASWIEKYILTWMSFACPAVGVAIPSRLYIESK</sequence>
<dbReference type="GO" id="GO:0000045">
    <property type="term" value="P:autophagosome assembly"/>
    <property type="evidence" value="ECO:0007669"/>
    <property type="project" value="TreeGrafter"/>
</dbReference>
<feature type="signal peptide" evidence="7">
    <location>
        <begin position="1"/>
        <end position="20"/>
    </location>
</feature>
<keyword evidence="3" id="KW-0808">Transferase</keyword>
<protein>
    <recommendedName>
        <fullName evidence="2">Ubiquitin-like-conjugating enzyme ATG10</fullName>
    </recommendedName>
    <alternativeName>
        <fullName evidence="6">Autophagy-related protein 10</fullName>
    </alternativeName>
</protein>
<name>A0A8T0I7C5_CERPU</name>
<dbReference type="GO" id="GO:0061651">
    <property type="term" value="F:Atg12 conjugating enzyme activity"/>
    <property type="evidence" value="ECO:0007669"/>
    <property type="project" value="TreeGrafter"/>
</dbReference>
<comment type="similarity">
    <text evidence="1">Belongs to the ATG10 family.</text>
</comment>
<dbReference type="Gene3D" id="3.30.1460.50">
    <property type="match status" value="1"/>
</dbReference>
<evidence type="ECO:0000313" key="9">
    <source>
        <dbReference type="Proteomes" id="UP000822688"/>
    </source>
</evidence>
<dbReference type="EMBL" id="CM026424">
    <property type="protein sequence ID" value="KAG0579590.1"/>
    <property type="molecule type" value="Genomic_DNA"/>
</dbReference>